<name>A0A6C0LBM5_9ZZZZ</name>
<dbReference type="SUPFAM" id="SSF53335">
    <property type="entry name" value="S-adenosyl-L-methionine-dependent methyltransferases"/>
    <property type="match status" value="1"/>
</dbReference>
<keyword evidence="3" id="KW-0808">Transferase</keyword>
<feature type="domain" description="MRNA cap 0 methyltransferase" evidence="7">
    <location>
        <begin position="787"/>
        <end position="1112"/>
    </location>
</feature>
<evidence type="ECO:0000256" key="1">
    <source>
        <dbReference type="ARBA" id="ARBA00011926"/>
    </source>
</evidence>
<dbReference type="EMBL" id="MN740449">
    <property type="protein sequence ID" value="QHU27034.1"/>
    <property type="molecule type" value="Genomic_DNA"/>
</dbReference>
<keyword evidence="5" id="KW-0694">RNA-binding</keyword>
<dbReference type="SUPFAM" id="SSF56091">
    <property type="entry name" value="DNA ligase/mRNA capping enzyme, catalytic domain"/>
    <property type="match status" value="1"/>
</dbReference>
<evidence type="ECO:0000256" key="6">
    <source>
        <dbReference type="SAM" id="MobiDB-lite"/>
    </source>
</evidence>
<dbReference type="InterPro" id="IPR039753">
    <property type="entry name" value="RG7MT1"/>
</dbReference>
<keyword evidence="4" id="KW-0949">S-adenosyl-L-methionine</keyword>
<sequence length="1216" mass="140018">MEKNDKEPLKQESIKQKTQAFEQIVKEYLESNPLIRSHNKANELEIRFGTLNRKDIKTQSVTRPISKIDYDNVVKQLYSCGFKTINPDGIQMLRIIPESVDPRTGKTKMSIRAELVGTDLIQEYCRTNSVQSVINMPSTLFNKVKFTRKMTAMRKDGSFIERLKMDDFNFNVSFQTEQDYNTQSDTARNIISKWADSKKIFRSMNRVRFYHDDSPIVADISIVKSSPKTQGQNPIPIPHYTVQDAGLFTNMEQYEIELEVDNTKVGPGTAFNTVPKVLNSLRKAIRIVLSGLQGTKFPISYPEQENILQQYMKTIHGEKHEQRKVFSSDFIGPSSFTLQLDNVAPEQEGSTMPNIRKHFTVTDKADGDRKLLYVSDDGKIYMIDTNMTVIFTGTKTAEKTIFNSIIDGEHIKYNKKGVYINLYAAFDIYFVNNKSAREFPFIPDYYEASQEEKESSDDQDKKEKQEKKYRLQLLSQFVELLKPISILESTEKEVQPKENKQAADFVVKCKTFKATGENTTIFDGCLSILSDIKDGTYEYNTDGLIFTPGNMAVGATRPGAPPGKLSKITWSHSFKWKPAEFNTIDFLVSTKKDKTGKDEVHHIFQDGRNLQGVQEVLQYKTLVLHVGFDARTDGYVNPFQDLINDVTYESINTMDYKKNYKPAPFVPTNPYDPNACFCNIMMEEDGTKMFMRTEEGEYFEQDMIVEFKYDHTKQDGWKWVPIRVRYDKTAQLRRTKDNFGNAYKVANNNWYSIHHPITEDMICTGDNIPERTLDDEVYYNRSNDETSTQALRDFHNLYVKKNLIMGVSHRGDTLIDIAVGKAGDLNKWIDAKLSFVFGIDISKDNVHNQMDGACARYLNKARTVKDIPKALFVNGDSGLNIRSGQALATEKDKQITKAVFGQGAKDVSLLGKGVYNQYGVAESGFNITSCQFAMHYMFKNKDTFHQLLRNITECTRIGGYYVGTCYDGQTVFNLLKNVKNEEGVTIMKEGRKIYEIIKMYDQTGFPDEDMSLGYSINVFQESINQYFREYLVNFEYFTRIMEDYGFVLVTKDEAKHMNLPNGSGMFSELFNLMEIELKGNRRGEANYRKAMYMSPEEKRISFMNRYFAFKKVRDVDVKKMAHIILKETEFADKHGEEEAKELEKAVEERDKEDKKKEGDERDEEQIVKKTKRLVLKKQPELMQVPVQVPELMQVPVQSQKPAVSISKEKIMITVKK</sequence>
<feature type="compositionally biased region" description="Basic and acidic residues" evidence="6">
    <location>
        <begin position="1144"/>
        <end position="1167"/>
    </location>
</feature>
<evidence type="ECO:0000256" key="3">
    <source>
        <dbReference type="ARBA" id="ARBA00022679"/>
    </source>
</evidence>
<reference evidence="8" key="1">
    <citation type="journal article" date="2020" name="Nature">
        <title>Giant virus diversity and host interactions through global metagenomics.</title>
        <authorList>
            <person name="Schulz F."/>
            <person name="Roux S."/>
            <person name="Paez-Espino D."/>
            <person name="Jungbluth S."/>
            <person name="Walsh D.A."/>
            <person name="Denef V.J."/>
            <person name="McMahon K.D."/>
            <person name="Konstantinidis K.T."/>
            <person name="Eloe-Fadrosh E.A."/>
            <person name="Kyrpides N.C."/>
            <person name="Woyke T."/>
        </authorList>
    </citation>
    <scope>NUCLEOTIDE SEQUENCE</scope>
    <source>
        <strain evidence="8">GVMAG-M-3300027759-42</strain>
    </source>
</reference>
<protein>
    <recommendedName>
        <fullName evidence="1">mRNA (guanine-N(7))-methyltransferase</fullName>
        <ecNumber evidence="1">2.1.1.56</ecNumber>
    </recommendedName>
</protein>
<dbReference type="AlphaFoldDB" id="A0A6C0LBM5"/>
<dbReference type="PANTHER" id="PTHR12189">
    <property type="entry name" value="MRNA GUANINE-7- METHYLTRANSFERASE"/>
    <property type="match status" value="1"/>
</dbReference>
<proteinExistence type="predicted"/>
<dbReference type="Pfam" id="PF03291">
    <property type="entry name" value="mRNA_G-N7_MeTrfase"/>
    <property type="match status" value="1"/>
</dbReference>
<dbReference type="Gene3D" id="2.40.50.140">
    <property type="entry name" value="Nucleic acid-binding proteins"/>
    <property type="match status" value="1"/>
</dbReference>
<evidence type="ECO:0000313" key="8">
    <source>
        <dbReference type="EMBL" id="QHU27034.1"/>
    </source>
</evidence>
<evidence type="ECO:0000259" key="7">
    <source>
        <dbReference type="PROSITE" id="PS51562"/>
    </source>
</evidence>
<dbReference type="GO" id="GO:0004482">
    <property type="term" value="F:mRNA 5'-cap (guanine-N7-)-methyltransferase activity"/>
    <property type="evidence" value="ECO:0007669"/>
    <property type="project" value="UniProtKB-EC"/>
</dbReference>
<dbReference type="InterPro" id="IPR029063">
    <property type="entry name" value="SAM-dependent_MTases_sf"/>
</dbReference>
<accession>A0A6C0LBM5</accession>
<evidence type="ECO:0000256" key="4">
    <source>
        <dbReference type="ARBA" id="ARBA00022691"/>
    </source>
</evidence>
<dbReference type="PANTHER" id="PTHR12189:SF2">
    <property type="entry name" value="MRNA CAP GUANINE-N7 METHYLTRANSFERASE"/>
    <property type="match status" value="1"/>
</dbReference>
<dbReference type="GO" id="GO:0003723">
    <property type="term" value="F:RNA binding"/>
    <property type="evidence" value="ECO:0007669"/>
    <property type="project" value="UniProtKB-KW"/>
</dbReference>
<dbReference type="Gene3D" id="3.30.470.30">
    <property type="entry name" value="DNA ligase/mRNA capping enzyme"/>
    <property type="match status" value="1"/>
</dbReference>
<feature type="region of interest" description="Disordered" evidence="6">
    <location>
        <begin position="1144"/>
        <end position="1168"/>
    </location>
</feature>
<keyword evidence="2" id="KW-0489">Methyltransferase</keyword>
<dbReference type="EC" id="2.1.1.56" evidence="1"/>
<evidence type="ECO:0000256" key="5">
    <source>
        <dbReference type="ARBA" id="ARBA00022884"/>
    </source>
</evidence>
<dbReference type="PROSITE" id="PS51562">
    <property type="entry name" value="RNA_CAP0_MT"/>
    <property type="match status" value="1"/>
</dbReference>
<dbReference type="InterPro" id="IPR004971">
    <property type="entry name" value="mRNA_G-N7_MeTrfase_dom"/>
</dbReference>
<dbReference type="InterPro" id="IPR012340">
    <property type="entry name" value="NA-bd_OB-fold"/>
</dbReference>
<dbReference type="GO" id="GO:0005634">
    <property type="term" value="C:nucleus"/>
    <property type="evidence" value="ECO:0007669"/>
    <property type="project" value="TreeGrafter"/>
</dbReference>
<evidence type="ECO:0000256" key="2">
    <source>
        <dbReference type="ARBA" id="ARBA00022603"/>
    </source>
</evidence>
<organism evidence="8">
    <name type="scientific">viral metagenome</name>
    <dbReference type="NCBI Taxonomy" id="1070528"/>
    <lineage>
        <taxon>unclassified sequences</taxon>
        <taxon>metagenomes</taxon>
        <taxon>organismal metagenomes</taxon>
    </lineage>
</organism>
<dbReference type="Gene3D" id="3.40.50.150">
    <property type="entry name" value="Vaccinia Virus protein VP39"/>
    <property type="match status" value="1"/>
</dbReference>